<dbReference type="Proteomes" id="UP000034665">
    <property type="component" value="Unassembled WGS sequence"/>
</dbReference>
<gene>
    <name evidence="1" type="ORF">UT41_C0001G0559</name>
</gene>
<accession>A0A0G0QRL2</accession>
<reference evidence="1 2" key="1">
    <citation type="journal article" date="2015" name="Nature">
        <title>rRNA introns, odd ribosomes, and small enigmatic genomes across a large radiation of phyla.</title>
        <authorList>
            <person name="Brown C.T."/>
            <person name="Hug L.A."/>
            <person name="Thomas B.C."/>
            <person name="Sharon I."/>
            <person name="Castelle C.J."/>
            <person name="Singh A."/>
            <person name="Wilkins M.J."/>
            <person name="Williams K.H."/>
            <person name="Banfield J.F."/>
        </authorList>
    </citation>
    <scope>NUCLEOTIDE SEQUENCE [LARGE SCALE GENOMIC DNA]</scope>
</reference>
<protein>
    <submittedName>
        <fullName evidence="1">Uncharacterized protein</fullName>
    </submittedName>
</protein>
<dbReference type="AlphaFoldDB" id="A0A0G0QRL2"/>
<evidence type="ECO:0000313" key="1">
    <source>
        <dbReference type="EMBL" id="KKR13015.1"/>
    </source>
</evidence>
<sequence length="76" mass="8149">MIKGTKAIPIKSKSKLSTAGKSVIPVKTGIQSCYFIALKNPPKTRPHGLVLCWLHNRSKFGKIEGLMSGGEKGING</sequence>
<dbReference type="EMBL" id="LBWR01000001">
    <property type="protein sequence ID" value="KKR13015.1"/>
    <property type="molecule type" value="Genomic_DNA"/>
</dbReference>
<dbReference type="STRING" id="1619013.UT41_C0001G0559"/>
<dbReference type="PATRIC" id="fig|1619013.3.peg.578"/>
<proteinExistence type="predicted"/>
<evidence type="ECO:0000313" key="2">
    <source>
        <dbReference type="Proteomes" id="UP000034665"/>
    </source>
</evidence>
<comment type="caution">
    <text evidence="1">The sequence shown here is derived from an EMBL/GenBank/DDBJ whole genome shotgun (WGS) entry which is preliminary data.</text>
</comment>
<name>A0A0G0QRL2_9BACT</name>
<organism evidence="1 2">
    <name type="scientific">Candidatus Wolfebacteria bacterium GW2011_GWC2_39_22</name>
    <dbReference type="NCBI Taxonomy" id="1619013"/>
    <lineage>
        <taxon>Bacteria</taxon>
        <taxon>Candidatus Wolfeibacteriota</taxon>
    </lineage>
</organism>